<comment type="caution">
    <text evidence="4">The sequence shown here is derived from an EMBL/GenBank/DDBJ whole genome shotgun (WGS) entry which is preliminary data.</text>
</comment>
<keyword evidence="2" id="KW-1133">Transmembrane helix</keyword>
<dbReference type="EMBL" id="CALLCH030000008">
    <property type="protein sequence ID" value="CAI4213610.1"/>
    <property type="molecule type" value="Genomic_DNA"/>
</dbReference>
<organism evidence="4 5">
    <name type="scientific">Parascedosporium putredinis</name>
    <dbReference type="NCBI Taxonomy" id="1442378"/>
    <lineage>
        <taxon>Eukaryota</taxon>
        <taxon>Fungi</taxon>
        <taxon>Dikarya</taxon>
        <taxon>Ascomycota</taxon>
        <taxon>Pezizomycotina</taxon>
        <taxon>Sordariomycetes</taxon>
        <taxon>Hypocreomycetidae</taxon>
        <taxon>Microascales</taxon>
        <taxon>Microascaceae</taxon>
        <taxon>Parascedosporium</taxon>
    </lineage>
</organism>
<dbReference type="AlphaFoldDB" id="A0A9P1H0E6"/>
<name>A0A9P1H0E6_9PEZI</name>
<keyword evidence="5" id="KW-1185">Reference proteome</keyword>
<feature type="signal peptide" evidence="3">
    <location>
        <begin position="1"/>
        <end position="27"/>
    </location>
</feature>
<evidence type="ECO:0000256" key="3">
    <source>
        <dbReference type="SAM" id="SignalP"/>
    </source>
</evidence>
<gene>
    <name evidence="4" type="ORF">PPNO1_LOCUS3356</name>
</gene>
<proteinExistence type="predicted"/>
<dbReference type="Proteomes" id="UP000838763">
    <property type="component" value="Unassembled WGS sequence"/>
</dbReference>
<keyword evidence="2" id="KW-0812">Transmembrane</keyword>
<evidence type="ECO:0000313" key="4">
    <source>
        <dbReference type="EMBL" id="CAI4213610.1"/>
    </source>
</evidence>
<keyword evidence="3" id="KW-0732">Signal</keyword>
<keyword evidence="2" id="KW-0472">Membrane</keyword>
<evidence type="ECO:0000313" key="5">
    <source>
        <dbReference type="Proteomes" id="UP000838763"/>
    </source>
</evidence>
<protein>
    <recommendedName>
        <fullName evidence="6">Mid2 domain-containing protein</fullName>
    </recommendedName>
</protein>
<feature type="region of interest" description="Disordered" evidence="1">
    <location>
        <begin position="235"/>
        <end position="261"/>
    </location>
</feature>
<evidence type="ECO:0000256" key="1">
    <source>
        <dbReference type="SAM" id="MobiDB-lite"/>
    </source>
</evidence>
<sequence length="371" mass="39010">MVMKTPIFNPRRSTAILLWTFVSLVSAQAGGVVFSGFPKPPIFPTGVNSNDASTVTLTGSDASSDFTEIRILGAVSGSSTVLGTWTPDSPESDSSALPITLEVSDQHTPGQPAIARVKISFRPFDSFWNDLMTIEATMGPLAGEGVFSTSSFAFVITTQGFRDFPAIIQRQQAANSVPVLSTSVLPRPTLVVPPLDQTSSSTSLSATDIQTVPTTRDGQTTSQIVEETAVILVPPPPASPTAIANPDPSPEEGITKPAENADISGLTPGAKIGIALGVLIGNAFIIGSLAYLCARKGFVISIPLLGPRKKPSATEKGGEYGTKSLPHVYASEMDGVAPAVELEAQRGPFELEARTSFYRRSLAVQQHDDKA</sequence>
<evidence type="ECO:0000256" key="2">
    <source>
        <dbReference type="SAM" id="Phobius"/>
    </source>
</evidence>
<feature type="transmembrane region" description="Helical" evidence="2">
    <location>
        <begin position="272"/>
        <end position="294"/>
    </location>
</feature>
<dbReference type="OrthoDB" id="5243368at2759"/>
<feature type="chain" id="PRO_5040203007" description="Mid2 domain-containing protein" evidence="3">
    <location>
        <begin position="28"/>
        <end position="371"/>
    </location>
</feature>
<feature type="region of interest" description="Disordered" evidence="1">
    <location>
        <begin position="196"/>
        <end position="220"/>
    </location>
</feature>
<reference evidence="4" key="1">
    <citation type="submission" date="2022-11" db="EMBL/GenBank/DDBJ databases">
        <authorList>
            <person name="Scott C."/>
            <person name="Bruce N."/>
        </authorList>
    </citation>
    <scope>NUCLEOTIDE SEQUENCE</scope>
</reference>
<evidence type="ECO:0008006" key="6">
    <source>
        <dbReference type="Google" id="ProtNLM"/>
    </source>
</evidence>
<accession>A0A9P1H0E6</accession>